<gene>
    <name evidence="4" type="ORF">SAMN04488597_10270</name>
</gene>
<dbReference type="InterPro" id="IPR044068">
    <property type="entry name" value="CB"/>
</dbReference>
<dbReference type="InterPro" id="IPR010998">
    <property type="entry name" value="Integrase_recombinase_N"/>
</dbReference>
<dbReference type="GO" id="GO:0003677">
    <property type="term" value="F:DNA binding"/>
    <property type="evidence" value="ECO:0007669"/>
    <property type="project" value="UniProtKB-UniRule"/>
</dbReference>
<feature type="domain" description="Core-binding (CB)" evidence="3">
    <location>
        <begin position="13"/>
        <end position="64"/>
    </location>
</feature>
<reference evidence="4 5" key="1">
    <citation type="submission" date="2016-10" db="EMBL/GenBank/DDBJ databases">
        <authorList>
            <person name="Varghese N."/>
            <person name="Submissions S."/>
        </authorList>
    </citation>
    <scope>NUCLEOTIDE SEQUENCE [LARGE SCALE GENOMIC DNA]</scope>
    <source>
        <strain evidence="4 5">WG10</strain>
    </source>
</reference>
<evidence type="ECO:0000256" key="1">
    <source>
        <dbReference type="ARBA" id="ARBA00023125"/>
    </source>
</evidence>
<evidence type="ECO:0000256" key="2">
    <source>
        <dbReference type="PROSITE-ProRule" id="PRU01248"/>
    </source>
</evidence>
<protein>
    <recommendedName>
        <fullName evidence="3">Core-binding (CB) domain-containing protein</fullName>
    </recommendedName>
</protein>
<organism evidence="4 5">
    <name type="scientific">Halanaerobium congolense</name>
    <dbReference type="NCBI Taxonomy" id="54121"/>
    <lineage>
        <taxon>Bacteria</taxon>
        <taxon>Bacillati</taxon>
        <taxon>Bacillota</taxon>
        <taxon>Clostridia</taxon>
        <taxon>Halanaerobiales</taxon>
        <taxon>Halanaerobiaceae</taxon>
        <taxon>Halanaerobium</taxon>
    </lineage>
</organism>
<dbReference type="EMBL" id="FMYT01000002">
    <property type="protein sequence ID" value="SDC09268.1"/>
    <property type="molecule type" value="Genomic_DNA"/>
</dbReference>
<proteinExistence type="predicted"/>
<evidence type="ECO:0000259" key="3">
    <source>
        <dbReference type="PROSITE" id="PS51900"/>
    </source>
</evidence>
<accession>A0A1G6IS08</accession>
<dbReference type="PROSITE" id="PS51900">
    <property type="entry name" value="CB"/>
    <property type="match status" value="1"/>
</dbReference>
<keyword evidence="1 2" id="KW-0238">DNA-binding</keyword>
<dbReference type="Proteomes" id="UP000324896">
    <property type="component" value="Unassembled WGS sequence"/>
</dbReference>
<dbReference type="AlphaFoldDB" id="A0A1G6IS08"/>
<evidence type="ECO:0000313" key="4">
    <source>
        <dbReference type="EMBL" id="SDC09268.1"/>
    </source>
</evidence>
<dbReference type="RefSeq" id="WP_149796588.1">
    <property type="nucleotide sequence ID" value="NZ_FMYT01000002.1"/>
</dbReference>
<sequence>MPKMNLIKHSDRMTVEEAYEKFIKFCKAKDLSEKTLEYYDYNFGRFNNFLEENDLILISQVSSE</sequence>
<dbReference type="Gene3D" id="1.10.150.130">
    <property type="match status" value="1"/>
</dbReference>
<name>A0A1G6IS08_9FIRM</name>
<evidence type="ECO:0000313" key="5">
    <source>
        <dbReference type="Proteomes" id="UP000324896"/>
    </source>
</evidence>